<dbReference type="EnsemblMetazoa" id="BGLB009150-RD">
    <property type="protein sequence ID" value="BGLB009150-PD"/>
    <property type="gene ID" value="BGLB009150"/>
</dbReference>
<dbReference type="SUPFAM" id="SSF56300">
    <property type="entry name" value="Metallo-dependent phosphatases"/>
    <property type="match status" value="1"/>
</dbReference>
<evidence type="ECO:0000256" key="4">
    <source>
        <dbReference type="SAM" id="Phobius"/>
    </source>
</evidence>
<dbReference type="OrthoDB" id="45007at2759"/>
<sequence>MKKTNIKLSSLCFFIMMFILQCSKVNGHNHNSINSAKRLMTEYSQSNSPEQIHLSLGSQSHSIVVMWSTKLEEECFIEYGNGPENLKSVTATMAQLTVDNEQAAQYLHRAELLDLKPGEQYSYRIINKGSNVKSGIFKFRFPHNENKSHSFLVVADMGTLTKSLQFMVHEALNGLYEVVFHVGDIAYNLNTEGGSIGDHFMRRVSKFTSSIPYMTTPGDHERAHSFYHYRYRFSMPNAPWPMSEDSLWYSLNIGYTHFISINTEYFYLQSAYKQLQIDWLKKDLTEANKLRDSVPWIIVMAHKPLYCTKSEMEQECQEENSYLRDSLEDLFFEHGVDLIISGHKHCYERSWPMYMSRAFQLNYINPLAPIYIVIGAMGYEYMADKQKSSPFWLAFAMSDTEKELFARLNVVNKTHLVWSVHASMTNEDVDDVQVIQTKHGSFGEPGAKALEKMKPRTGGSRNLPPEPFHFVDATNIDYQYRPFILSATVFTISFVLFLFLRHSKVRKVLRL</sequence>
<dbReference type="InterPro" id="IPR008963">
    <property type="entry name" value="Purple_acid_Pase-like_N"/>
</dbReference>
<dbReference type="CDD" id="cd00839">
    <property type="entry name" value="MPP_PAPs"/>
    <property type="match status" value="1"/>
</dbReference>
<dbReference type="RefSeq" id="XP_013086288.2">
    <property type="nucleotide sequence ID" value="XM_013230834.2"/>
</dbReference>
<dbReference type="PANTHER" id="PTHR45867">
    <property type="entry name" value="PURPLE ACID PHOSPHATASE"/>
    <property type="match status" value="1"/>
</dbReference>
<dbReference type="KEGG" id="bgt:106070851"/>
<name>A0A2C9JWK9_BIOGL</name>
<keyword evidence="3" id="KW-0378">Hydrolase</keyword>
<dbReference type="Proteomes" id="UP000076420">
    <property type="component" value="Unassembled WGS sequence"/>
</dbReference>
<keyword evidence="2" id="KW-0325">Glycoprotein</keyword>
<feature type="domain" description="Purple acid phosphatase N-terminal" evidence="7">
    <location>
        <begin position="49"/>
        <end position="140"/>
    </location>
</feature>
<gene>
    <name evidence="8" type="primary">106070851</name>
</gene>
<dbReference type="GO" id="GO:0003993">
    <property type="term" value="F:acid phosphatase activity"/>
    <property type="evidence" value="ECO:0007669"/>
    <property type="project" value="UniProtKB-EC"/>
</dbReference>
<dbReference type="RefSeq" id="XP_013086286.2">
    <property type="nucleotide sequence ID" value="XM_013230832.2"/>
</dbReference>
<keyword evidence="4" id="KW-0472">Membrane</keyword>
<dbReference type="InterPro" id="IPR025733">
    <property type="entry name" value="PAPs_C"/>
</dbReference>
<comment type="similarity">
    <text evidence="3">Belongs to the metallophosphoesterase superfamily. Purple acid phosphatase family.</text>
</comment>
<evidence type="ECO:0000313" key="8">
    <source>
        <dbReference type="EnsemblMetazoa" id="BGLB009150-PE"/>
    </source>
</evidence>
<dbReference type="EC" id="3.1.3.2" evidence="3"/>
<feature type="domain" description="Calcineurin-like phosphoesterase" evidence="5">
    <location>
        <begin position="151"/>
        <end position="347"/>
    </location>
</feature>
<dbReference type="InterPro" id="IPR029052">
    <property type="entry name" value="Metallo-depent_PP-like"/>
</dbReference>
<keyword evidence="4" id="KW-0812">Transmembrane</keyword>
<evidence type="ECO:0000256" key="1">
    <source>
        <dbReference type="ARBA" id="ARBA00022729"/>
    </source>
</evidence>
<dbReference type="InterPro" id="IPR015914">
    <property type="entry name" value="PAPs_N"/>
</dbReference>
<dbReference type="VEuPathDB" id="VectorBase:BGLAX_031663"/>
<feature type="chain" id="PRO_5014204737" description="Purple acid phosphatase" evidence="3">
    <location>
        <begin position="28"/>
        <end position="511"/>
    </location>
</feature>
<dbReference type="PANTHER" id="PTHR45867:SF10">
    <property type="entry name" value="PURPLE ACID PHOSPHATASE"/>
    <property type="match status" value="1"/>
</dbReference>
<evidence type="ECO:0000259" key="7">
    <source>
        <dbReference type="Pfam" id="PF16656"/>
    </source>
</evidence>
<feature type="signal peptide" evidence="3">
    <location>
        <begin position="1"/>
        <end position="27"/>
    </location>
</feature>
<keyword evidence="4" id="KW-1133">Transmembrane helix</keyword>
<comment type="catalytic activity">
    <reaction evidence="3">
        <text>a phosphate monoester + H2O = an alcohol + phosphate</text>
        <dbReference type="Rhea" id="RHEA:15017"/>
        <dbReference type="ChEBI" id="CHEBI:15377"/>
        <dbReference type="ChEBI" id="CHEBI:30879"/>
        <dbReference type="ChEBI" id="CHEBI:43474"/>
        <dbReference type="ChEBI" id="CHEBI:67140"/>
        <dbReference type="EC" id="3.1.3.2"/>
    </reaction>
</comment>
<dbReference type="Pfam" id="PF16656">
    <property type="entry name" value="Pur_ac_phosph_N"/>
    <property type="match status" value="1"/>
</dbReference>
<evidence type="ECO:0000259" key="6">
    <source>
        <dbReference type="Pfam" id="PF14008"/>
    </source>
</evidence>
<dbReference type="VEuPathDB" id="VectorBase:BGLB009150"/>
<dbReference type="InterPro" id="IPR004843">
    <property type="entry name" value="Calcineurin-like_PHP"/>
</dbReference>
<feature type="domain" description="Purple acid phosphatase C-terminal" evidence="6">
    <location>
        <begin position="368"/>
        <end position="430"/>
    </location>
</feature>
<proteinExistence type="inferred from homology"/>
<evidence type="ECO:0000313" key="9">
    <source>
        <dbReference type="Proteomes" id="UP000076420"/>
    </source>
</evidence>
<organism evidence="8 9">
    <name type="scientific">Biomphalaria glabrata</name>
    <name type="common">Bloodfluke planorb</name>
    <name type="synonym">Freshwater snail</name>
    <dbReference type="NCBI Taxonomy" id="6526"/>
    <lineage>
        <taxon>Eukaryota</taxon>
        <taxon>Metazoa</taxon>
        <taxon>Spiralia</taxon>
        <taxon>Lophotrochozoa</taxon>
        <taxon>Mollusca</taxon>
        <taxon>Gastropoda</taxon>
        <taxon>Heterobranchia</taxon>
        <taxon>Euthyneura</taxon>
        <taxon>Panpulmonata</taxon>
        <taxon>Hygrophila</taxon>
        <taxon>Lymnaeoidea</taxon>
        <taxon>Planorbidae</taxon>
        <taxon>Biomphalaria</taxon>
    </lineage>
</organism>
<dbReference type="SUPFAM" id="SSF49363">
    <property type="entry name" value="Purple acid phosphatase, N-terminal domain"/>
    <property type="match status" value="1"/>
</dbReference>
<keyword evidence="1 3" id="KW-0732">Signal</keyword>
<accession>A0A2C9JWK9</accession>
<protein>
    <recommendedName>
        <fullName evidence="3">Purple acid phosphatase</fullName>
        <ecNumber evidence="3">3.1.3.2</ecNumber>
    </recommendedName>
</protein>
<dbReference type="Pfam" id="PF14008">
    <property type="entry name" value="Metallophos_C"/>
    <property type="match status" value="1"/>
</dbReference>
<evidence type="ECO:0000259" key="5">
    <source>
        <dbReference type="Pfam" id="PF00149"/>
    </source>
</evidence>
<dbReference type="Pfam" id="PF00149">
    <property type="entry name" value="Metallophos"/>
    <property type="match status" value="1"/>
</dbReference>
<dbReference type="AlphaFoldDB" id="A0A2C9JWK9"/>
<feature type="transmembrane region" description="Helical" evidence="4">
    <location>
        <begin position="483"/>
        <end position="500"/>
    </location>
</feature>
<reference evidence="8" key="1">
    <citation type="submission" date="2020-05" db="UniProtKB">
        <authorList>
            <consortium name="EnsemblMetazoa"/>
        </authorList>
    </citation>
    <scope>IDENTIFICATION</scope>
    <source>
        <strain evidence="8">BB02</strain>
    </source>
</reference>
<dbReference type="EnsemblMetazoa" id="BGLB009150-RC">
    <property type="protein sequence ID" value="BGLB009150-PC"/>
    <property type="gene ID" value="BGLB009150"/>
</dbReference>
<dbReference type="STRING" id="6526.A0A2C9JWK9"/>
<dbReference type="Gene3D" id="2.60.40.380">
    <property type="entry name" value="Purple acid phosphatase-like, N-terminal"/>
    <property type="match status" value="1"/>
</dbReference>
<evidence type="ECO:0000256" key="3">
    <source>
        <dbReference type="RuleBase" id="RU361203"/>
    </source>
</evidence>
<evidence type="ECO:0000256" key="2">
    <source>
        <dbReference type="ARBA" id="ARBA00023180"/>
    </source>
</evidence>
<dbReference type="EnsemblMetazoa" id="BGLB009150-RE">
    <property type="protein sequence ID" value="BGLB009150-PE"/>
    <property type="gene ID" value="BGLB009150"/>
</dbReference>
<dbReference type="Gene3D" id="3.60.21.10">
    <property type="match status" value="1"/>
</dbReference>
<dbReference type="EnsemblMetazoa" id="BGLB009150-RB">
    <property type="protein sequence ID" value="BGLB009150-PB"/>
    <property type="gene ID" value="BGLB009150"/>
</dbReference>
<dbReference type="GO" id="GO:0046872">
    <property type="term" value="F:metal ion binding"/>
    <property type="evidence" value="ECO:0007669"/>
    <property type="project" value="InterPro"/>
</dbReference>
<dbReference type="InterPro" id="IPR041792">
    <property type="entry name" value="MPP_PAP"/>
</dbReference>